<evidence type="ECO:0000256" key="3">
    <source>
        <dbReference type="ARBA" id="ARBA00022679"/>
    </source>
</evidence>
<dbReference type="HOGENOM" id="CLU_033536_11_0_6"/>
<reference evidence="9 10" key="1">
    <citation type="journal article" date="2004" name="PLoS Biol.">
        <title>Genomic insights into methanotrophy: the complete genome sequence of Methylococcus capsulatus (Bath).</title>
        <authorList>
            <person name="Ward N.L."/>
            <person name="Larsen O."/>
            <person name="Sakwa J."/>
            <person name="Bruseth L."/>
            <person name="Khouri H.M."/>
            <person name="Durkin A.S."/>
            <person name="Dimitrov G."/>
            <person name="Jiang L."/>
            <person name="Scanlan D."/>
            <person name="Kang K.H."/>
            <person name="Lewis M.R."/>
            <person name="Nelson K.E."/>
            <person name="Methe B.A."/>
            <person name="Wu M."/>
            <person name="Heidelberg J.F."/>
            <person name="Paulsen I.T."/>
            <person name="Fouts D.E."/>
            <person name="Ravel J."/>
            <person name="Tettelin H."/>
            <person name="Ren Q."/>
            <person name="Read T.D."/>
            <person name="DeBoy R.T."/>
            <person name="Seshadri R."/>
            <person name="Salzberg S.L."/>
            <person name="Jensen H.B."/>
            <person name="Birkeland N.K."/>
            <person name="Nelson W.C."/>
            <person name="Dodson R.J."/>
            <person name="Grindhaug S.H."/>
            <person name="Holt I.E."/>
            <person name="Eidhammer I."/>
            <person name="Jonasen I."/>
            <person name="Vanaken S."/>
            <person name="Utterback T.R."/>
            <person name="Feldblyum T.V."/>
            <person name="Fraser C.M."/>
            <person name="Lillehaug J.R."/>
            <person name="Eisen J.A."/>
        </authorList>
    </citation>
    <scope>NUCLEOTIDE SEQUENCE [LARGE SCALE GENOMIC DNA]</scope>
    <source>
        <strain evidence="10">ATCC 33009 / NCIMB 11132 / Bath</strain>
    </source>
</reference>
<dbReference type="KEGG" id="mca:MCA0374"/>
<dbReference type="STRING" id="243233.MCA0374"/>
<dbReference type="CDD" id="cd04179">
    <property type="entry name" value="DPM_DPG-synthase_like"/>
    <property type="match status" value="1"/>
</dbReference>
<dbReference type="AlphaFoldDB" id="Q60BU1"/>
<gene>
    <name evidence="9" type="ordered locus">MCA0374</name>
</gene>
<accession>Q60BU1</accession>
<dbReference type="SUPFAM" id="SSF53448">
    <property type="entry name" value="Nucleotide-diphospho-sugar transferases"/>
    <property type="match status" value="1"/>
</dbReference>
<proteinExistence type="predicted"/>
<organism evidence="9 10">
    <name type="scientific">Methylococcus capsulatus (strain ATCC 33009 / NCIMB 11132 / Bath)</name>
    <dbReference type="NCBI Taxonomy" id="243233"/>
    <lineage>
        <taxon>Bacteria</taxon>
        <taxon>Pseudomonadati</taxon>
        <taxon>Pseudomonadota</taxon>
        <taxon>Gammaproteobacteria</taxon>
        <taxon>Methylococcales</taxon>
        <taxon>Methylococcaceae</taxon>
        <taxon>Methylococcus</taxon>
    </lineage>
</organism>
<dbReference type="CAZy" id="GT2">
    <property type="family name" value="Glycosyltransferase Family 2"/>
</dbReference>
<dbReference type="GO" id="GO:0099621">
    <property type="term" value="F:undecaprenyl-phosphate 4-deoxy-4-formamido-L-arabinose transferase activity"/>
    <property type="evidence" value="ECO:0007669"/>
    <property type="project" value="TreeGrafter"/>
</dbReference>
<dbReference type="PANTHER" id="PTHR48090:SF3">
    <property type="entry name" value="UNDECAPRENYL-PHOSPHATE 4-DEOXY-4-FORMAMIDO-L-ARABINOSE TRANSFERASE"/>
    <property type="match status" value="1"/>
</dbReference>
<feature type="domain" description="Glycosyltransferase 2-like" evidence="8">
    <location>
        <begin position="6"/>
        <end position="169"/>
    </location>
</feature>
<keyword evidence="5" id="KW-0448">Lipopolysaccharide biosynthesis</keyword>
<evidence type="ECO:0000256" key="7">
    <source>
        <dbReference type="ARBA" id="ARBA00023136"/>
    </source>
</evidence>
<protein>
    <submittedName>
        <fullName evidence="9">Glycosyl transferase, group 2 family protein</fullName>
    </submittedName>
</protein>
<dbReference type="InterPro" id="IPR029044">
    <property type="entry name" value="Nucleotide-diphossugar_trans"/>
</dbReference>
<dbReference type="FunFam" id="3.90.550.10:FF:000170">
    <property type="entry name" value="Dolichol-phosphate mannosyltransferase"/>
    <property type="match status" value="1"/>
</dbReference>
<keyword evidence="1" id="KW-1003">Cell membrane</keyword>
<evidence type="ECO:0000256" key="2">
    <source>
        <dbReference type="ARBA" id="ARBA00022676"/>
    </source>
</evidence>
<evidence type="ECO:0000313" key="9">
    <source>
        <dbReference type="EMBL" id="AAU90506.1"/>
    </source>
</evidence>
<dbReference type="GO" id="GO:0009103">
    <property type="term" value="P:lipopolysaccharide biosynthetic process"/>
    <property type="evidence" value="ECO:0007669"/>
    <property type="project" value="UniProtKB-KW"/>
</dbReference>
<dbReference type="RefSeq" id="WP_010959734.1">
    <property type="nucleotide sequence ID" value="NC_002977.6"/>
</dbReference>
<keyword evidence="4" id="KW-0812">Transmembrane</keyword>
<evidence type="ECO:0000259" key="8">
    <source>
        <dbReference type="Pfam" id="PF00535"/>
    </source>
</evidence>
<dbReference type="PANTHER" id="PTHR48090">
    <property type="entry name" value="UNDECAPRENYL-PHOSPHATE 4-DEOXY-4-FORMAMIDO-L-ARABINOSE TRANSFERASE-RELATED"/>
    <property type="match status" value="1"/>
</dbReference>
<keyword evidence="7" id="KW-0472">Membrane</keyword>
<evidence type="ECO:0000256" key="5">
    <source>
        <dbReference type="ARBA" id="ARBA00022985"/>
    </source>
</evidence>
<sequence length="243" mass="26978">MSMRLSVVVPVHNEIDNLESLIGEITRALTPLGDYEIVYVDDGSTDGTLEKLRALKTSVPVLRVLRHVRCCGQSTALRTGILAARGAWIATLDGDGQNDPADIPRLLEALDRLGGETGRGMVAGYRRKRKDTGWRRFSSRIANAVRGGLLRDNTPDTGCGLKVFSRALFLELPYFDHMHRFLPALTQRAGAPVVSVEVNHRPRLSGVSKYGTWHRLWVGIVDLFGVMWLQRRARVPQVEELGA</sequence>
<evidence type="ECO:0000256" key="4">
    <source>
        <dbReference type="ARBA" id="ARBA00022692"/>
    </source>
</evidence>
<dbReference type="GO" id="GO:0005886">
    <property type="term" value="C:plasma membrane"/>
    <property type="evidence" value="ECO:0007669"/>
    <property type="project" value="TreeGrafter"/>
</dbReference>
<dbReference type="Proteomes" id="UP000006821">
    <property type="component" value="Chromosome"/>
</dbReference>
<dbReference type="GeneID" id="88222716"/>
<dbReference type="InterPro" id="IPR050256">
    <property type="entry name" value="Glycosyltransferase_2"/>
</dbReference>
<keyword evidence="2" id="KW-0328">Glycosyltransferase</keyword>
<dbReference type="InterPro" id="IPR001173">
    <property type="entry name" value="Glyco_trans_2-like"/>
</dbReference>
<keyword evidence="6" id="KW-1133">Transmembrane helix</keyword>
<dbReference type="eggNOG" id="COG0463">
    <property type="taxonomic scope" value="Bacteria"/>
</dbReference>
<dbReference type="Pfam" id="PF00535">
    <property type="entry name" value="Glycos_transf_2"/>
    <property type="match status" value="1"/>
</dbReference>
<evidence type="ECO:0000256" key="1">
    <source>
        <dbReference type="ARBA" id="ARBA00022475"/>
    </source>
</evidence>
<name>Q60BU1_METCA</name>
<dbReference type="EMBL" id="AE017282">
    <property type="protein sequence ID" value="AAU90506.1"/>
    <property type="molecule type" value="Genomic_DNA"/>
</dbReference>
<dbReference type="Gene3D" id="3.90.550.10">
    <property type="entry name" value="Spore Coat Polysaccharide Biosynthesis Protein SpsA, Chain A"/>
    <property type="match status" value="1"/>
</dbReference>
<evidence type="ECO:0000313" key="10">
    <source>
        <dbReference type="Proteomes" id="UP000006821"/>
    </source>
</evidence>
<keyword evidence="3 9" id="KW-0808">Transferase</keyword>
<evidence type="ECO:0000256" key="6">
    <source>
        <dbReference type="ARBA" id="ARBA00022989"/>
    </source>
</evidence>